<sequence>MSSALDLLGAALVLVGALLALAAAIGVLRFPDTLSRMHAATKPQTLGMVLTLLGAILALRGDVHVWMLLLAIVFQLVTAPVVAQRVGQVAYQEGCLREDLLDGDELAAAELSDDR</sequence>
<protein>
    <submittedName>
        <fullName evidence="3">Monovalent cation/H(+) antiporter subunit G</fullName>
    </submittedName>
</protein>
<reference evidence="3" key="1">
    <citation type="submission" date="2022-10" db="EMBL/GenBank/DDBJ databases">
        <title>Rhodococcus sp.75.</title>
        <authorList>
            <person name="Sun M."/>
        </authorList>
    </citation>
    <scope>NUCLEOTIDE SEQUENCE</scope>
    <source>
        <strain evidence="3">75</strain>
    </source>
</reference>
<dbReference type="Pfam" id="PF03334">
    <property type="entry name" value="PhaG_MnhG_YufB"/>
    <property type="match status" value="1"/>
</dbReference>
<dbReference type="PANTHER" id="PTHR34703">
    <property type="entry name" value="ANTIPORTER SUBUNIT MNHG2-RELATED"/>
    <property type="match status" value="1"/>
</dbReference>
<comment type="similarity">
    <text evidence="1">Belongs to the CPA3 antiporters (TC 2.A.63) subunit G family.</text>
</comment>
<organism evidence="3 4">
    <name type="scientific">Rhodococcus antarcticus</name>
    <dbReference type="NCBI Taxonomy" id="2987751"/>
    <lineage>
        <taxon>Bacteria</taxon>
        <taxon>Bacillati</taxon>
        <taxon>Actinomycetota</taxon>
        <taxon>Actinomycetes</taxon>
        <taxon>Mycobacteriales</taxon>
        <taxon>Nocardiaceae</taxon>
        <taxon>Rhodococcus</taxon>
    </lineage>
</organism>
<dbReference type="NCBIfam" id="NF009314">
    <property type="entry name" value="PRK12674.1-2"/>
    <property type="match status" value="1"/>
</dbReference>
<keyword evidence="2" id="KW-0472">Membrane</keyword>
<gene>
    <name evidence="3" type="primary">mnhG</name>
    <name evidence="3" type="ORF">RHODO2019_14550</name>
</gene>
<keyword evidence="2" id="KW-1133">Transmembrane helix</keyword>
<dbReference type="Proteomes" id="UP001164965">
    <property type="component" value="Chromosome"/>
</dbReference>
<evidence type="ECO:0000256" key="2">
    <source>
        <dbReference type="SAM" id="Phobius"/>
    </source>
</evidence>
<name>A0ABY6NZA9_9NOCA</name>
<dbReference type="InterPro" id="IPR005133">
    <property type="entry name" value="PhaG_MnhG_YufB"/>
</dbReference>
<evidence type="ECO:0000256" key="1">
    <source>
        <dbReference type="ARBA" id="ARBA00008404"/>
    </source>
</evidence>
<feature type="transmembrane region" description="Helical" evidence="2">
    <location>
        <begin position="65"/>
        <end position="83"/>
    </location>
</feature>
<keyword evidence="2" id="KW-0812">Transmembrane</keyword>
<dbReference type="EMBL" id="CP110615">
    <property type="protein sequence ID" value="UZJ24356.1"/>
    <property type="molecule type" value="Genomic_DNA"/>
</dbReference>
<evidence type="ECO:0000313" key="4">
    <source>
        <dbReference type="Proteomes" id="UP001164965"/>
    </source>
</evidence>
<proteinExistence type="inferred from homology"/>
<accession>A0ABY6NZA9</accession>
<dbReference type="PANTHER" id="PTHR34703:SF1">
    <property type="entry name" value="ANTIPORTER SUBUNIT MNHG2-RELATED"/>
    <property type="match status" value="1"/>
</dbReference>
<feature type="transmembrane region" description="Helical" evidence="2">
    <location>
        <begin position="6"/>
        <end position="28"/>
    </location>
</feature>
<dbReference type="NCBIfam" id="TIGR01300">
    <property type="entry name" value="CPA3_mnhG_phaG"/>
    <property type="match status" value="1"/>
</dbReference>
<evidence type="ECO:0000313" key="3">
    <source>
        <dbReference type="EMBL" id="UZJ24356.1"/>
    </source>
</evidence>
<dbReference type="RefSeq" id="WP_265382463.1">
    <property type="nucleotide sequence ID" value="NZ_CP110615.1"/>
</dbReference>
<keyword evidence="4" id="KW-1185">Reference proteome</keyword>